<evidence type="ECO:0000256" key="7">
    <source>
        <dbReference type="ARBA" id="ARBA00022723"/>
    </source>
</evidence>
<keyword evidence="13" id="KW-0460">Magnesium</keyword>
<evidence type="ECO:0000256" key="14">
    <source>
        <dbReference type="ARBA" id="ARBA00022989"/>
    </source>
</evidence>
<feature type="region of interest" description="Disordered" evidence="19">
    <location>
        <begin position="663"/>
        <end position="683"/>
    </location>
</feature>
<gene>
    <name evidence="22" type="ORF">SISSUDRAFT_1057799</name>
</gene>
<evidence type="ECO:0000259" key="21">
    <source>
        <dbReference type="PROSITE" id="PS51392"/>
    </source>
</evidence>
<dbReference type="InterPro" id="IPR000719">
    <property type="entry name" value="Prot_kinase_dom"/>
</dbReference>
<dbReference type="Gene3D" id="1.10.510.10">
    <property type="entry name" value="Transferase(Phosphotransferase) domain 1"/>
    <property type="match status" value="1"/>
</dbReference>
<evidence type="ECO:0000256" key="8">
    <source>
        <dbReference type="ARBA" id="ARBA00022729"/>
    </source>
</evidence>
<feature type="compositionally biased region" description="Polar residues" evidence="19">
    <location>
        <begin position="34"/>
        <end position="49"/>
    </location>
</feature>
<keyword evidence="4" id="KW-0723">Serine/threonine-protein kinase</keyword>
<feature type="region of interest" description="Disordered" evidence="19">
    <location>
        <begin position="1"/>
        <end position="49"/>
    </location>
</feature>
<dbReference type="InterPro" id="IPR010513">
    <property type="entry name" value="KEN_dom"/>
</dbReference>
<dbReference type="PROSITE" id="PS00108">
    <property type="entry name" value="PROTEIN_KINASE_ST"/>
    <property type="match status" value="1"/>
</dbReference>
<keyword evidence="12" id="KW-0067">ATP-binding</keyword>
<comment type="catalytic activity">
    <reaction evidence="18">
        <text>L-seryl-[protein] + ATP = O-phospho-L-seryl-[protein] + ADP + H(+)</text>
        <dbReference type="Rhea" id="RHEA:17989"/>
        <dbReference type="Rhea" id="RHEA-COMP:9863"/>
        <dbReference type="Rhea" id="RHEA-COMP:11604"/>
        <dbReference type="ChEBI" id="CHEBI:15378"/>
        <dbReference type="ChEBI" id="CHEBI:29999"/>
        <dbReference type="ChEBI" id="CHEBI:30616"/>
        <dbReference type="ChEBI" id="CHEBI:83421"/>
        <dbReference type="ChEBI" id="CHEBI:456216"/>
        <dbReference type="EC" id="2.7.11.1"/>
    </reaction>
    <physiologicalReaction direction="left-to-right" evidence="18">
        <dbReference type="Rhea" id="RHEA:17990"/>
    </physiologicalReaction>
</comment>
<dbReference type="PROSITE" id="PS50011">
    <property type="entry name" value="PROTEIN_KINASE_DOM"/>
    <property type="match status" value="1"/>
</dbReference>
<dbReference type="Gene3D" id="1.20.1440.180">
    <property type="entry name" value="KEN domain"/>
    <property type="match status" value="1"/>
</dbReference>
<feature type="domain" description="KEN" evidence="21">
    <location>
        <begin position="771"/>
        <end position="903"/>
    </location>
</feature>
<evidence type="ECO:0000256" key="4">
    <source>
        <dbReference type="ARBA" id="ARBA00022527"/>
    </source>
</evidence>
<accession>A0A166I565</accession>
<evidence type="ECO:0000256" key="2">
    <source>
        <dbReference type="ARBA" id="ARBA00004167"/>
    </source>
</evidence>
<dbReference type="PANTHER" id="PTHR13954:SF6">
    <property type="entry name" value="NON-SPECIFIC SERINE_THREONINE PROTEIN KINASE"/>
    <property type="match status" value="1"/>
</dbReference>
<dbReference type="GO" id="GO:0036498">
    <property type="term" value="P:IRE1-mediated unfolded protein response"/>
    <property type="evidence" value="ECO:0007669"/>
    <property type="project" value="UniProtKB-ARBA"/>
</dbReference>
<keyword evidence="10 22" id="KW-0418">Kinase</keyword>
<organism evidence="22 23">
    <name type="scientific">Sistotremastrum suecicum HHB10207 ss-3</name>
    <dbReference type="NCBI Taxonomy" id="1314776"/>
    <lineage>
        <taxon>Eukaryota</taxon>
        <taxon>Fungi</taxon>
        <taxon>Dikarya</taxon>
        <taxon>Basidiomycota</taxon>
        <taxon>Agaricomycotina</taxon>
        <taxon>Agaricomycetes</taxon>
        <taxon>Sistotremastrales</taxon>
        <taxon>Sistotremastraceae</taxon>
        <taxon>Sistotremastrum</taxon>
    </lineage>
</organism>
<dbReference type="SUPFAM" id="SSF56112">
    <property type="entry name" value="Protein kinase-like (PK-like)"/>
    <property type="match status" value="1"/>
</dbReference>
<evidence type="ECO:0000256" key="18">
    <source>
        <dbReference type="ARBA" id="ARBA00048977"/>
    </source>
</evidence>
<feature type="compositionally biased region" description="Polar residues" evidence="19">
    <location>
        <begin position="407"/>
        <end position="429"/>
    </location>
</feature>
<keyword evidence="23" id="KW-1185">Reference proteome</keyword>
<evidence type="ECO:0000256" key="19">
    <source>
        <dbReference type="SAM" id="MobiDB-lite"/>
    </source>
</evidence>
<evidence type="ECO:0000256" key="3">
    <source>
        <dbReference type="ARBA" id="ARBA00012513"/>
    </source>
</evidence>
<name>A0A166I565_9AGAM</name>
<dbReference type="GO" id="GO:0005524">
    <property type="term" value="F:ATP binding"/>
    <property type="evidence" value="ECO:0007669"/>
    <property type="project" value="UniProtKB-KW"/>
</dbReference>
<dbReference type="GO" id="GO:0004674">
    <property type="term" value="F:protein serine/threonine kinase activity"/>
    <property type="evidence" value="ECO:0007669"/>
    <property type="project" value="UniProtKB-KW"/>
</dbReference>
<dbReference type="EC" id="2.7.11.1" evidence="3"/>
<dbReference type="GO" id="GO:1990604">
    <property type="term" value="C:IRE1-TRAF2-ASK1 complex"/>
    <property type="evidence" value="ECO:0007669"/>
    <property type="project" value="TreeGrafter"/>
</dbReference>
<dbReference type="STRING" id="1314776.A0A166I565"/>
<evidence type="ECO:0000256" key="10">
    <source>
        <dbReference type="ARBA" id="ARBA00022777"/>
    </source>
</evidence>
<evidence type="ECO:0000259" key="20">
    <source>
        <dbReference type="PROSITE" id="PS50011"/>
    </source>
</evidence>
<feature type="compositionally biased region" description="Polar residues" evidence="19">
    <location>
        <begin position="389"/>
        <end position="400"/>
    </location>
</feature>
<comment type="subcellular location">
    <subcellularLocation>
        <location evidence="2">Membrane</location>
        <topology evidence="2">Single-pass membrane protein</topology>
    </subcellularLocation>
</comment>
<dbReference type="EMBL" id="KV428008">
    <property type="protein sequence ID" value="KZT43404.1"/>
    <property type="molecule type" value="Genomic_DNA"/>
</dbReference>
<dbReference type="Pfam" id="PF06479">
    <property type="entry name" value="Ribonuc_2-5A"/>
    <property type="match status" value="1"/>
</dbReference>
<feature type="domain" description="Protein kinase" evidence="20">
    <location>
        <begin position="458"/>
        <end position="768"/>
    </location>
</feature>
<dbReference type="InterPro" id="IPR045133">
    <property type="entry name" value="IRE1/2-like"/>
</dbReference>
<evidence type="ECO:0000256" key="13">
    <source>
        <dbReference type="ARBA" id="ARBA00022842"/>
    </source>
</evidence>
<evidence type="ECO:0000256" key="15">
    <source>
        <dbReference type="ARBA" id="ARBA00023136"/>
    </source>
</evidence>
<evidence type="ECO:0000313" key="23">
    <source>
        <dbReference type="Proteomes" id="UP000076798"/>
    </source>
</evidence>
<proteinExistence type="predicted"/>
<keyword evidence="6" id="KW-0812">Transmembrane</keyword>
<feature type="region of interest" description="Disordered" evidence="19">
    <location>
        <begin position="383"/>
        <end position="430"/>
    </location>
</feature>
<reference evidence="22 23" key="1">
    <citation type="journal article" date="2016" name="Mol. Biol. Evol.">
        <title>Comparative Genomics of Early-Diverging Mushroom-Forming Fungi Provides Insights into the Origins of Lignocellulose Decay Capabilities.</title>
        <authorList>
            <person name="Nagy L.G."/>
            <person name="Riley R."/>
            <person name="Tritt A."/>
            <person name="Adam C."/>
            <person name="Daum C."/>
            <person name="Floudas D."/>
            <person name="Sun H."/>
            <person name="Yadav J.S."/>
            <person name="Pangilinan J."/>
            <person name="Larsson K.H."/>
            <person name="Matsuura K."/>
            <person name="Barry K."/>
            <person name="Labutti K."/>
            <person name="Kuo R."/>
            <person name="Ohm R.A."/>
            <person name="Bhattacharya S.S."/>
            <person name="Shirouzu T."/>
            <person name="Yoshinaga Y."/>
            <person name="Martin F.M."/>
            <person name="Grigoriev I.V."/>
            <person name="Hibbett D.S."/>
        </authorList>
    </citation>
    <scope>NUCLEOTIDE SEQUENCE [LARGE SCALE GENOMIC DNA]</scope>
    <source>
        <strain evidence="22 23">HHB10207 ss-3</strain>
    </source>
</reference>
<dbReference type="SMART" id="SM00220">
    <property type="entry name" value="S_TKc"/>
    <property type="match status" value="1"/>
</dbReference>
<feature type="compositionally biased region" description="Basic residues" evidence="19">
    <location>
        <begin position="1"/>
        <end position="17"/>
    </location>
</feature>
<dbReference type="Gene3D" id="3.30.200.20">
    <property type="entry name" value="Phosphorylase Kinase, domain 1"/>
    <property type="match status" value="1"/>
</dbReference>
<evidence type="ECO:0000256" key="1">
    <source>
        <dbReference type="ARBA" id="ARBA00001946"/>
    </source>
</evidence>
<keyword evidence="5" id="KW-0808">Transferase</keyword>
<dbReference type="GO" id="GO:0046872">
    <property type="term" value="F:metal ion binding"/>
    <property type="evidence" value="ECO:0007669"/>
    <property type="project" value="UniProtKB-KW"/>
</dbReference>
<evidence type="ECO:0000256" key="12">
    <source>
        <dbReference type="ARBA" id="ARBA00022840"/>
    </source>
</evidence>
<evidence type="ECO:0000256" key="9">
    <source>
        <dbReference type="ARBA" id="ARBA00022741"/>
    </source>
</evidence>
<dbReference type="SMART" id="SM00580">
    <property type="entry name" value="PUG"/>
    <property type="match status" value="1"/>
</dbReference>
<dbReference type="FunFam" id="1.10.510.10:FF:000572">
    <property type="entry name" value="Serine/threonine-protein kinase/endoribonuclease IRE1"/>
    <property type="match status" value="1"/>
</dbReference>
<dbReference type="InterPro" id="IPR011009">
    <property type="entry name" value="Kinase-like_dom_sf"/>
</dbReference>
<keyword evidence="14" id="KW-1133">Transmembrane helix</keyword>
<keyword evidence="8" id="KW-0732">Signal</keyword>
<dbReference type="InterPro" id="IPR038357">
    <property type="entry name" value="KEN_sf"/>
</dbReference>
<dbReference type="OrthoDB" id="63989at2759"/>
<comment type="catalytic activity">
    <reaction evidence="17">
        <text>L-threonyl-[protein] + ATP = O-phospho-L-threonyl-[protein] + ADP + H(+)</text>
        <dbReference type="Rhea" id="RHEA:46608"/>
        <dbReference type="Rhea" id="RHEA-COMP:11060"/>
        <dbReference type="Rhea" id="RHEA-COMP:11605"/>
        <dbReference type="ChEBI" id="CHEBI:15378"/>
        <dbReference type="ChEBI" id="CHEBI:30013"/>
        <dbReference type="ChEBI" id="CHEBI:30616"/>
        <dbReference type="ChEBI" id="CHEBI:61977"/>
        <dbReference type="ChEBI" id="CHEBI:456216"/>
        <dbReference type="EC" id="2.7.11.1"/>
    </reaction>
    <physiologicalReaction direction="left-to-right" evidence="17">
        <dbReference type="Rhea" id="RHEA:46609"/>
    </physiologicalReaction>
</comment>
<dbReference type="FunFam" id="3.30.200.20:FF:000077">
    <property type="entry name" value="Putative Serine/threonine-protein kinase/endoribonuclease IRE1"/>
    <property type="match status" value="1"/>
</dbReference>
<keyword evidence="9" id="KW-0547">Nucleotide-binding</keyword>
<dbReference type="InterPro" id="IPR008271">
    <property type="entry name" value="Ser/Thr_kinase_AS"/>
</dbReference>
<dbReference type="PANTHER" id="PTHR13954">
    <property type="entry name" value="IRE1-RELATED"/>
    <property type="match status" value="1"/>
</dbReference>
<evidence type="ECO:0000256" key="17">
    <source>
        <dbReference type="ARBA" id="ARBA00048659"/>
    </source>
</evidence>
<dbReference type="GO" id="GO:0051082">
    <property type="term" value="F:unfolded protein binding"/>
    <property type="evidence" value="ECO:0007669"/>
    <property type="project" value="TreeGrafter"/>
</dbReference>
<keyword evidence="15" id="KW-0472">Membrane</keyword>
<keyword evidence="7" id="KW-0479">Metal-binding</keyword>
<keyword evidence="16" id="KW-0325">Glycoprotein</keyword>
<dbReference type="GO" id="GO:0070059">
    <property type="term" value="P:intrinsic apoptotic signaling pathway in response to endoplasmic reticulum stress"/>
    <property type="evidence" value="ECO:0007669"/>
    <property type="project" value="TreeGrafter"/>
</dbReference>
<keyword evidence="11" id="KW-0378">Hydrolase</keyword>
<evidence type="ECO:0000256" key="6">
    <source>
        <dbReference type="ARBA" id="ARBA00022692"/>
    </source>
</evidence>
<dbReference type="GO" id="GO:0004521">
    <property type="term" value="F:RNA endonuclease activity"/>
    <property type="evidence" value="ECO:0007669"/>
    <property type="project" value="InterPro"/>
</dbReference>
<evidence type="ECO:0000256" key="16">
    <source>
        <dbReference type="ARBA" id="ARBA00023180"/>
    </source>
</evidence>
<evidence type="ECO:0000256" key="5">
    <source>
        <dbReference type="ARBA" id="ARBA00022679"/>
    </source>
</evidence>
<dbReference type="AlphaFoldDB" id="A0A166I565"/>
<comment type="cofactor">
    <cofactor evidence="1">
        <name>Mg(2+)</name>
        <dbReference type="ChEBI" id="CHEBI:18420"/>
    </cofactor>
</comment>
<dbReference type="GO" id="GO:0016787">
    <property type="term" value="F:hydrolase activity"/>
    <property type="evidence" value="ECO:0007669"/>
    <property type="project" value="UniProtKB-KW"/>
</dbReference>
<protein>
    <recommendedName>
        <fullName evidence="3">non-specific serine/threonine protein kinase</fullName>
        <ecNumber evidence="3">2.7.11.1</ecNumber>
    </recommendedName>
</protein>
<evidence type="ECO:0000313" key="22">
    <source>
        <dbReference type="EMBL" id="KZT43404.1"/>
    </source>
</evidence>
<evidence type="ECO:0000256" key="11">
    <source>
        <dbReference type="ARBA" id="ARBA00022801"/>
    </source>
</evidence>
<dbReference type="Pfam" id="PF00069">
    <property type="entry name" value="Pkinase"/>
    <property type="match status" value="1"/>
</dbReference>
<dbReference type="PROSITE" id="PS51392">
    <property type="entry name" value="KEN"/>
    <property type="match status" value="1"/>
</dbReference>
<dbReference type="GO" id="GO:0006397">
    <property type="term" value="P:mRNA processing"/>
    <property type="evidence" value="ECO:0007669"/>
    <property type="project" value="InterPro"/>
</dbReference>
<dbReference type="Proteomes" id="UP000076798">
    <property type="component" value="Unassembled WGS sequence"/>
</dbReference>
<sequence>MPGRKKKNKRPKAKRRPSTSISESTQDDSQDSSPNESTSPLSPPSDNVQVTYADQLPTVTLPRPEPVADSHAALHALEPDLAQFPIAHVKDQLLSTSPECFYLTTLYANINRLRFNTPKIGASSALPSEIQVSINGQPTADLPSHIIAVHSDAESSSQSPVTFHPVHPLIIASHCAAIPLFIKPKLEGFPSSEGSGSSTLSVPILRVALPDPSAFPSLLLWIYNRNPRTLLTTILNLQAPLVDPAHIDSYTPTELAAVLADTFSTSALARIAQHVHGVWADACRLGVWEEDLWATLELAGGAVQVAWNAAQSNKSLSSVLPALPYTNRINKMIATGGDESNMIIGRRANDDEIATVHEISNYTAMIFDVDPSTPPRIDELELEDDDGYMTSSTTTRNQVMSPPGSPLRNSLGLSLPTSPESHTGNSLGLSISAPGSPIMSPLGLSIPPPTPTAASILTVSTAVLGYGSQGTIVYKGEFQGRPVAVKRLLKAFVTIASREVSLLQESDHHPNVISYYYQEAREDFFYIALELCPASLYDLIERSGEEHVNDLLPAFEPKKALRQITHGLRHLHSLHIVHRDIKPQNIMVAMPPAATKSNGKGRSRSHSKAKDYELRMLISDFGLCKKMEMDESSWRATSDGQGAGTCGWRAPELLRGEVNLDVNAQPDSDEPHPPVANGRGKTPVRRLTKSVDIFSLGCLFFYTLTNGGHPFGDRYAREMNIINNEKNLRKLEGLGDDQLQAADLIERMLNPDSKLRPDTSACLAHPYFWSPSKRLSFLLDASDRLESSNCKPSDKLVKLLEEDSQKIVGTDWTNRLDKMLITNITKFRDYDTGKIQDLLRVIRNKKHHYQSLPQHIKKRLGPLPDGYLSYFTSRYPALLMHIYHVVARGGLDTEEMFQSYFRPDDA</sequence>
<dbReference type="CDD" id="cd10422">
    <property type="entry name" value="RNase_Ire1"/>
    <property type="match status" value="1"/>
</dbReference>